<evidence type="ECO:0000313" key="1">
    <source>
        <dbReference type="EMBL" id="KAK6754046.1"/>
    </source>
</evidence>
<protein>
    <submittedName>
        <fullName evidence="1">Uncharacterized protein</fullName>
    </submittedName>
</protein>
<name>A0ABR1DX31_NECAM</name>
<sequence length="106" mass="11625">MMDDGGRNKPYASSAGEYARVDYQLWIEKVVGRAALWGAIPCGEEMWATASSKYASPMTESCRDMSTVVPIGDMVKNVDDFHEKIRSSVLPADVLFASTLSANFPK</sequence>
<evidence type="ECO:0000313" key="2">
    <source>
        <dbReference type="Proteomes" id="UP001303046"/>
    </source>
</evidence>
<reference evidence="1 2" key="1">
    <citation type="submission" date="2023-08" db="EMBL/GenBank/DDBJ databases">
        <title>A Necator americanus chromosomal reference genome.</title>
        <authorList>
            <person name="Ilik V."/>
            <person name="Petrzelkova K.J."/>
            <person name="Pardy F."/>
            <person name="Fuh T."/>
            <person name="Niatou-Singa F.S."/>
            <person name="Gouil Q."/>
            <person name="Baker L."/>
            <person name="Ritchie M.E."/>
            <person name="Jex A.R."/>
            <person name="Gazzola D."/>
            <person name="Li H."/>
            <person name="Toshio Fujiwara R."/>
            <person name="Zhan B."/>
            <person name="Aroian R.V."/>
            <person name="Pafco B."/>
            <person name="Schwarz E.M."/>
        </authorList>
    </citation>
    <scope>NUCLEOTIDE SEQUENCE [LARGE SCALE GENOMIC DNA]</scope>
    <source>
        <strain evidence="1 2">Aroian</strain>
        <tissue evidence="1">Whole animal</tissue>
    </source>
</reference>
<dbReference type="Proteomes" id="UP001303046">
    <property type="component" value="Unassembled WGS sequence"/>
</dbReference>
<keyword evidence="2" id="KW-1185">Reference proteome</keyword>
<organism evidence="1 2">
    <name type="scientific">Necator americanus</name>
    <name type="common">Human hookworm</name>
    <dbReference type="NCBI Taxonomy" id="51031"/>
    <lineage>
        <taxon>Eukaryota</taxon>
        <taxon>Metazoa</taxon>
        <taxon>Ecdysozoa</taxon>
        <taxon>Nematoda</taxon>
        <taxon>Chromadorea</taxon>
        <taxon>Rhabditida</taxon>
        <taxon>Rhabditina</taxon>
        <taxon>Rhabditomorpha</taxon>
        <taxon>Strongyloidea</taxon>
        <taxon>Ancylostomatidae</taxon>
        <taxon>Bunostominae</taxon>
        <taxon>Necator</taxon>
    </lineage>
</organism>
<accession>A0ABR1DX31</accession>
<dbReference type="EMBL" id="JAVFWL010000005">
    <property type="protein sequence ID" value="KAK6754046.1"/>
    <property type="molecule type" value="Genomic_DNA"/>
</dbReference>
<comment type="caution">
    <text evidence="1">The sequence shown here is derived from an EMBL/GenBank/DDBJ whole genome shotgun (WGS) entry which is preliminary data.</text>
</comment>
<proteinExistence type="predicted"/>
<gene>
    <name evidence="1" type="primary">Necator_chrV.g17984</name>
    <name evidence="1" type="ORF">RB195_013194</name>
</gene>